<gene>
    <name evidence="2" type="ORF">Sangu_3037000</name>
</gene>
<dbReference type="EMBL" id="JACGWK010000123">
    <property type="protein sequence ID" value="KAL0305324.1"/>
    <property type="molecule type" value="Genomic_DNA"/>
</dbReference>
<sequence length="650" mass="70056">MHTRTLLRRSRSVGVAPIGGDRARQLPCALRVYSPIDSHTCQTPWSVFQDGSNGEPAGQCRERAVAEARRRARVVRPRSGRRRSTGISTARALAAASIRAVLFIFPSRYLFAIGISPVFSLGRNLPPDWGCIPKQPDPPTASRGAAGSGHDGALTLSGAPFQGTSARSAAEDASPDYNSDGEAARFSSWTIPGSLAVTRGILPERTTPSTTARELRFQPPLVMTGIAAGLHLGLPPARAHGRPVSAPRTGRWGGDAMRDAQADVPWPNGFGRNLRSKTRWFTDSAIHTKYRISLRSSSMREPRYPLSRVLTFDRRPLRTGAPRTGPPRGGRFVRFSLARSAPGVRFDNDPSAGSPTETLLRLLLPLNDKVQWTFRDVAGSEPPTSPRSEHFTGPFNRFSFQLQSATVSVLLPLFLFLADEITSVCQKICTLPPIVLAEGHQLALSFATAVSVSVSADFLLLFLFRRICCVSLDGLLLKLALHLPDFNFHFPATISAFCSFFRQSKVGLYSNFSQTLWANKAPIADLTTCCLLPKSVQYLQPTLPTRPSTCCLPCLSCAAPTADFLTLLTAAAVGACLQAPMAKGKRSKTQAATTGNSGKVAAAAAATAAAAIAAAILQPLPLLLPILKTTPRLPHSKLSSLTWRLPLPFR</sequence>
<dbReference type="AntiFam" id="ANF00034">
    <property type="entry name" value="Antisense to 5.8S rRNA"/>
</dbReference>
<evidence type="ECO:0000313" key="2">
    <source>
        <dbReference type="EMBL" id="KAL0305324.1"/>
    </source>
</evidence>
<reference evidence="2" key="2">
    <citation type="journal article" date="2024" name="Plant">
        <title>Genomic evolution and insights into agronomic trait innovations of Sesamum species.</title>
        <authorList>
            <person name="Miao H."/>
            <person name="Wang L."/>
            <person name="Qu L."/>
            <person name="Liu H."/>
            <person name="Sun Y."/>
            <person name="Le M."/>
            <person name="Wang Q."/>
            <person name="Wei S."/>
            <person name="Zheng Y."/>
            <person name="Lin W."/>
            <person name="Duan Y."/>
            <person name="Cao H."/>
            <person name="Xiong S."/>
            <person name="Wang X."/>
            <person name="Wei L."/>
            <person name="Li C."/>
            <person name="Ma Q."/>
            <person name="Ju M."/>
            <person name="Zhao R."/>
            <person name="Li G."/>
            <person name="Mu C."/>
            <person name="Tian Q."/>
            <person name="Mei H."/>
            <person name="Zhang T."/>
            <person name="Gao T."/>
            <person name="Zhang H."/>
        </authorList>
    </citation>
    <scope>NUCLEOTIDE SEQUENCE</scope>
    <source>
        <strain evidence="2">G01</strain>
    </source>
</reference>
<proteinExistence type="predicted"/>
<accession>A0AAW2KEH0</accession>
<name>A0AAW2KEH0_9LAMI</name>
<reference evidence="2" key="1">
    <citation type="submission" date="2020-06" db="EMBL/GenBank/DDBJ databases">
        <authorList>
            <person name="Li T."/>
            <person name="Hu X."/>
            <person name="Zhang T."/>
            <person name="Song X."/>
            <person name="Zhang H."/>
            <person name="Dai N."/>
            <person name="Sheng W."/>
            <person name="Hou X."/>
            <person name="Wei L."/>
        </authorList>
    </citation>
    <scope>NUCLEOTIDE SEQUENCE</scope>
    <source>
        <strain evidence="2">G01</strain>
        <tissue evidence="2">Leaf</tissue>
    </source>
</reference>
<comment type="caution">
    <text evidence="2">The sequence shown here is derived from an EMBL/GenBank/DDBJ whole genome shotgun (WGS) entry which is preliminary data.</text>
</comment>
<dbReference type="PANTHER" id="PTHR33205:SF1">
    <property type="entry name" value="TRANSMEMBRANE PROTEIN"/>
    <property type="match status" value="1"/>
</dbReference>
<protein>
    <submittedName>
        <fullName evidence="2">Uncharacterized protein</fullName>
    </submittedName>
</protein>
<dbReference type="AlphaFoldDB" id="A0AAW2KEH0"/>
<organism evidence="2">
    <name type="scientific">Sesamum angustifolium</name>
    <dbReference type="NCBI Taxonomy" id="2727405"/>
    <lineage>
        <taxon>Eukaryota</taxon>
        <taxon>Viridiplantae</taxon>
        <taxon>Streptophyta</taxon>
        <taxon>Embryophyta</taxon>
        <taxon>Tracheophyta</taxon>
        <taxon>Spermatophyta</taxon>
        <taxon>Magnoliopsida</taxon>
        <taxon>eudicotyledons</taxon>
        <taxon>Gunneridae</taxon>
        <taxon>Pentapetalae</taxon>
        <taxon>asterids</taxon>
        <taxon>lamiids</taxon>
        <taxon>Lamiales</taxon>
        <taxon>Pedaliaceae</taxon>
        <taxon>Sesamum</taxon>
    </lineage>
</organism>
<evidence type="ECO:0000256" key="1">
    <source>
        <dbReference type="SAM" id="MobiDB-lite"/>
    </source>
</evidence>
<dbReference type="PANTHER" id="PTHR33205">
    <property type="entry name" value="TRANSMEMBRANE PROTEIN"/>
    <property type="match status" value="1"/>
</dbReference>
<feature type="region of interest" description="Disordered" evidence="1">
    <location>
        <begin position="130"/>
        <end position="182"/>
    </location>
</feature>